<evidence type="ECO:0000256" key="2">
    <source>
        <dbReference type="ARBA" id="ARBA00022692"/>
    </source>
</evidence>
<feature type="transmembrane region" description="Helical" evidence="6">
    <location>
        <begin position="375"/>
        <end position="395"/>
    </location>
</feature>
<feature type="domain" description="G" evidence="7">
    <location>
        <begin position="60"/>
        <end position="177"/>
    </location>
</feature>
<dbReference type="PANTHER" id="PTHR42714">
    <property type="entry name" value="TRNA MODIFICATION GTPASE GTPBP3"/>
    <property type="match status" value="1"/>
</dbReference>
<evidence type="ECO:0000256" key="4">
    <source>
        <dbReference type="ARBA" id="ARBA00023136"/>
    </source>
</evidence>
<dbReference type="InterPro" id="IPR027417">
    <property type="entry name" value="P-loop_NTPase"/>
</dbReference>
<evidence type="ECO:0000259" key="7">
    <source>
        <dbReference type="Pfam" id="PF01926"/>
    </source>
</evidence>
<proteinExistence type="predicted"/>
<dbReference type="InterPro" id="IPR021147">
    <property type="entry name" value="DUF697"/>
</dbReference>
<comment type="caution">
    <text evidence="8">The sequence shown here is derived from an EMBL/GenBank/DDBJ whole genome shotgun (WGS) entry which is preliminary data.</text>
</comment>
<dbReference type="RefSeq" id="WP_166277471.1">
    <property type="nucleotide sequence ID" value="NZ_JTHE03000106.1"/>
</dbReference>
<dbReference type="Pfam" id="PF01926">
    <property type="entry name" value="MMR_HSR1"/>
    <property type="match status" value="1"/>
</dbReference>
<dbReference type="GO" id="GO:0016020">
    <property type="term" value="C:membrane"/>
    <property type="evidence" value="ECO:0007669"/>
    <property type="project" value="UniProtKB-SubCell"/>
</dbReference>
<keyword evidence="2 6" id="KW-0812">Transmembrane</keyword>
<evidence type="ECO:0000256" key="1">
    <source>
        <dbReference type="ARBA" id="ARBA00004141"/>
    </source>
</evidence>
<comment type="subcellular location">
    <subcellularLocation>
        <location evidence="1">Membrane</location>
        <topology evidence="1">Multi-pass membrane protein</topology>
    </subcellularLocation>
</comment>
<evidence type="ECO:0000313" key="9">
    <source>
        <dbReference type="Proteomes" id="UP000031561"/>
    </source>
</evidence>
<name>A0ABD4T8H8_9CYAN</name>
<dbReference type="InterPro" id="IPR006073">
    <property type="entry name" value="GTP-bd"/>
</dbReference>
<feature type="transmembrane region" description="Helical" evidence="6">
    <location>
        <begin position="340"/>
        <end position="363"/>
    </location>
</feature>
<accession>A0ABD4T8H8</accession>
<keyword evidence="3 6" id="KW-1133">Transmembrane helix</keyword>
<dbReference type="Pfam" id="PF05128">
    <property type="entry name" value="DUF697"/>
    <property type="match status" value="1"/>
</dbReference>
<dbReference type="PANTHER" id="PTHR42714:SF6">
    <property type="entry name" value="TRANSLATION INITIATION FACTOR IF-2"/>
    <property type="match status" value="1"/>
</dbReference>
<reference evidence="8 9" key="1">
    <citation type="journal article" date="2015" name="Genome Announc.">
        <title>Draft Genome Sequence of Filamentous Marine Cyanobacterium Lyngbya confervoides Strain BDU141951.</title>
        <authorList>
            <person name="Chandrababunaidu M.M."/>
            <person name="Sen D."/>
            <person name="Tripathy S."/>
        </authorList>
    </citation>
    <scope>NUCLEOTIDE SEQUENCE [LARGE SCALE GENOMIC DNA]</scope>
    <source>
        <strain evidence="8 9">BDU141951</strain>
    </source>
</reference>
<organism evidence="8 9">
    <name type="scientific">Lyngbya confervoides BDU141951</name>
    <dbReference type="NCBI Taxonomy" id="1574623"/>
    <lineage>
        <taxon>Bacteria</taxon>
        <taxon>Bacillati</taxon>
        <taxon>Cyanobacteriota</taxon>
        <taxon>Cyanophyceae</taxon>
        <taxon>Oscillatoriophycideae</taxon>
        <taxon>Oscillatoriales</taxon>
        <taxon>Microcoleaceae</taxon>
        <taxon>Lyngbya</taxon>
    </lineage>
</organism>
<gene>
    <name evidence="8" type="ORF">QQ91_0019080</name>
</gene>
<dbReference type="AlphaFoldDB" id="A0ABD4T8H8"/>
<evidence type="ECO:0000256" key="6">
    <source>
        <dbReference type="SAM" id="Phobius"/>
    </source>
</evidence>
<feature type="region of interest" description="Disordered" evidence="5">
    <location>
        <begin position="432"/>
        <end position="453"/>
    </location>
</feature>
<keyword evidence="9" id="KW-1185">Reference proteome</keyword>
<dbReference type="Proteomes" id="UP000031561">
    <property type="component" value="Unassembled WGS sequence"/>
</dbReference>
<keyword evidence="4 6" id="KW-0472">Membrane</keyword>
<sequence length="453" mass="49439">MTEAPLPGVASPLRDRTLYCLQQCLGQYEDGLQVALNPDLQPHVAQLKTLRHKVGKGLLQVAVFGYVSRGKSALLNALLGEPLLPIGALNGVTQWPRSVRWQPFPEEFAWAEWHIELVDTPGLGEIEGATRAQMAMEIAQTADVLLFVIAGKPNASELASLAQLQITEKPLLLVSNKSDLYPQLTPLQIWDALRPVSLQHWIRPADILCAAANPAPQQVRNEWPDGRITEEWRIPPPQVEELRQRLIHFLQQEGVQSLLKNTLQQAEVAQRAMAQSILKQQEAAAQDLQLRFALLKAGAVALIPLAWIDVPLSLLLDLLLVRSLVRLYNLPTARQNVEALWRTLFFSGFGLLLCELGSGLLLGLGHAVAGDLTNLSGALLWASTAMVQGLAALYGTQRVGAATQHYLREGCTWMPWGASELLAQLGQIAPAEASPNTPNPVASPADSCDGDHL</sequence>
<feature type="transmembrane region" description="Helical" evidence="6">
    <location>
        <begin position="297"/>
        <end position="320"/>
    </location>
</feature>
<evidence type="ECO:0000256" key="5">
    <source>
        <dbReference type="SAM" id="MobiDB-lite"/>
    </source>
</evidence>
<dbReference type="CDD" id="cd00880">
    <property type="entry name" value="Era_like"/>
    <property type="match status" value="1"/>
</dbReference>
<dbReference type="EMBL" id="JTHE03000106">
    <property type="protein sequence ID" value="MCM1984931.1"/>
    <property type="molecule type" value="Genomic_DNA"/>
</dbReference>
<dbReference type="SUPFAM" id="SSF52540">
    <property type="entry name" value="P-loop containing nucleoside triphosphate hydrolases"/>
    <property type="match status" value="1"/>
</dbReference>
<protein>
    <submittedName>
        <fullName evidence="8">GTP-binding protein</fullName>
    </submittedName>
</protein>
<dbReference type="Gene3D" id="3.40.50.300">
    <property type="entry name" value="P-loop containing nucleotide triphosphate hydrolases"/>
    <property type="match status" value="1"/>
</dbReference>
<evidence type="ECO:0000313" key="8">
    <source>
        <dbReference type="EMBL" id="MCM1984931.1"/>
    </source>
</evidence>
<evidence type="ECO:0000256" key="3">
    <source>
        <dbReference type="ARBA" id="ARBA00022989"/>
    </source>
</evidence>